<feature type="domain" description="Regulatory protein YycH" evidence="2">
    <location>
        <begin position="10"/>
        <end position="414"/>
    </location>
</feature>
<keyword evidence="4" id="KW-1185">Reference proteome</keyword>
<evidence type="ECO:0000256" key="1">
    <source>
        <dbReference type="SAM" id="Phobius"/>
    </source>
</evidence>
<dbReference type="InterPro" id="IPR009996">
    <property type="entry name" value="YycH"/>
</dbReference>
<reference evidence="3 4" key="1">
    <citation type="submission" date="2018-10" db="EMBL/GenBank/DDBJ databases">
        <authorList>
            <person name="Zhang X."/>
        </authorList>
    </citation>
    <scope>NUCLEOTIDE SEQUENCE [LARGE SCALE GENOMIC DNA]</scope>
    <source>
        <strain evidence="3 4">SK-G1</strain>
    </source>
</reference>
<dbReference type="InterPro" id="IPR042274">
    <property type="entry name" value="YycH/YycI_2"/>
</dbReference>
<dbReference type="Pfam" id="PF07435">
    <property type="entry name" value="YycH"/>
    <property type="match status" value="1"/>
</dbReference>
<dbReference type="AlphaFoldDB" id="A0A3G2R9K1"/>
<keyword evidence="1" id="KW-1133">Transmembrane helix</keyword>
<dbReference type="Proteomes" id="UP000280960">
    <property type="component" value="Chromosome"/>
</dbReference>
<evidence type="ECO:0000313" key="3">
    <source>
        <dbReference type="EMBL" id="AYO32059.1"/>
    </source>
</evidence>
<dbReference type="Gene3D" id="3.30.310.160">
    <property type="entry name" value="YycH protein, domain 2"/>
    <property type="match status" value="1"/>
</dbReference>
<feature type="transmembrane region" description="Helical" evidence="1">
    <location>
        <begin position="6"/>
        <end position="26"/>
    </location>
</feature>
<evidence type="ECO:0000259" key="2">
    <source>
        <dbReference type="Pfam" id="PF07435"/>
    </source>
</evidence>
<name>A0A3G2R9K1_9FIRM</name>
<sequence>MTRDYVLGWILILMVGISLFLSFAIWSRIPGEQSAEKKVQEEKRVDMATVASPGKILVHLGNASHTLFTPSSSFYDKAWNYSKKAISAIWVGAKAMPVDVGADFFEQKAGLEIVFPNPLPVPFVKRLFNIEAGDEVNFNNIMLSSYSLVEDGGMWAYLKDSDGRYYRINKSGDSVELSALLKEVSESNPPLFAAIPPGSVNLKISRGIYVPLLPHDLPQYGVKHEKVINDRLAARFFADFSVARKIEERDGAVIYTDGQRALRIYHDGTLEYSFPGVKEQKKNVSFYDALKTAVDFISIHGGWPQGAFLSSYDISSGLNGTSYNFKFGIRINGYPVVSEKEYLSVTVDGSQVKSFYRNMAIADKPGQIREMISPIKAMDIAVSTKNIKSVEDIYPAYVMDSGEYIPTWVIKSQGHDILIRNFSE</sequence>
<dbReference type="RefSeq" id="WP_122015659.1">
    <property type="nucleotide sequence ID" value="NZ_CP033169.1"/>
</dbReference>
<dbReference type="EMBL" id="CP033169">
    <property type="protein sequence ID" value="AYO32059.1"/>
    <property type="molecule type" value="Genomic_DNA"/>
</dbReference>
<protein>
    <recommendedName>
        <fullName evidence="2">Regulatory protein YycH domain-containing protein</fullName>
    </recommendedName>
</protein>
<keyword evidence="1" id="KW-0472">Membrane</keyword>
<proteinExistence type="predicted"/>
<keyword evidence="1" id="KW-0812">Transmembrane</keyword>
<organism evidence="3 4">
    <name type="scientific">Biomaibacter acetigenes</name>
    <dbReference type="NCBI Taxonomy" id="2316383"/>
    <lineage>
        <taxon>Bacteria</taxon>
        <taxon>Bacillati</taxon>
        <taxon>Bacillota</taxon>
        <taxon>Clostridia</taxon>
        <taxon>Thermosediminibacterales</taxon>
        <taxon>Tepidanaerobacteraceae</taxon>
        <taxon>Biomaibacter</taxon>
    </lineage>
</organism>
<gene>
    <name evidence="3" type="ORF">D2962_16925</name>
</gene>
<dbReference type="KEGG" id="bacg:D2962_16925"/>
<evidence type="ECO:0000313" key="4">
    <source>
        <dbReference type="Proteomes" id="UP000280960"/>
    </source>
</evidence>
<accession>A0A3G2R9K1</accession>